<dbReference type="EMBL" id="AP011783">
    <property type="protein sequence ID" value="BAL57725.1"/>
    <property type="molecule type" value="Genomic_DNA"/>
</dbReference>
<organism evidence="1">
    <name type="scientific">uncultured Acetothermia bacterium</name>
    <dbReference type="NCBI Taxonomy" id="236499"/>
    <lineage>
        <taxon>Bacteria</taxon>
        <taxon>Candidatus Bipolaricaulota</taxon>
        <taxon>environmental samples</taxon>
    </lineage>
</organism>
<name>H5SNI9_9BACT</name>
<proteinExistence type="predicted"/>
<reference evidence="1" key="2">
    <citation type="journal article" date="2012" name="PLoS ONE">
        <title>A Deeply Branching Thermophilic Bacterium with an Ancient Acetyl-CoA Pathway Dominates a Subsurface Ecosystem.</title>
        <authorList>
            <person name="Takami H."/>
            <person name="Noguchi H."/>
            <person name="Takaki Y."/>
            <person name="Uchiyama I."/>
            <person name="Toyoda A."/>
            <person name="Nishi S."/>
            <person name="Chee G.-J."/>
            <person name="Arai W."/>
            <person name="Nunoura T."/>
            <person name="Itoh T."/>
            <person name="Hattori M."/>
            <person name="Takai K."/>
        </authorList>
    </citation>
    <scope>NUCLEOTIDE SEQUENCE</scope>
</reference>
<evidence type="ECO:0000313" key="1">
    <source>
        <dbReference type="EMBL" id="BAL57725.1"/>
    </source>
</evidence>
<protein>
    <submittedName>
        <fullName evidence="1">Hypothetical conserved protein</fullName>
    </submittedName>
</protein>
<dbReference type="InterPro" id="IPR019270">
    <property type="entry name" value="DUF2283"/>
</dbReference>
<dbReference type="Pfam" id="PF10049">
    <property type="entry name" value="DUF2283"/>
    <property type="match status" value="1"/>
</dbReference>
<dbReference type="AlphaFoldDB" id="H5SNI9"/>
<gene>
    <name evidence="1" type="ORF">HGMM_F52D02C04</name>
</gene>
<accession>H5SNI9</accession>
<sequence length="80" mass="9261">MAQAVTERSLDQFLAQTGMLVKWPKYPVWIDYDAEADVLYLSFEHPQDATNSRMRDDGVLLHYRGRKLVGVTIFDASKRQ</sequence>
<reference evidence="1" key="1">
    <citation type="journal article" date="2005" name="Environ. Microbiol.">
        <title>Genetic and functional properties of uncultivated thermophilic crenarchaeotes from a subsurface gold mine as revealed by analysis of genome fragments.</title>
        <authorList>
            <person name="Nunoura T."/>
            <person name="Hirayama H."/>
            <person name="Takami H."/>
            <person name="Oida H."/>
            <person name="Nishi S."/>
            <person name="Shimamura S."/>
            <person name="Suzuki Y."/>
            <person name="Inagaki F."/>
            <person name="Takai K."/>
            <person name="Nealson K.H."/>
            <person name="Horikoshi K."/>
        </authorList>
    </citation>
    <scope>NUCLEOTIDE SEQUENCE</scope>
</reference>